<feature type="region of interest" description="Disordered" evidence="2">
    <location>
        <begin position="1"/>
        <end position="20"/>
    </location>
</feature>
<dbReference type="STRING" id="35608.A0A2U1N550"/>
<comment type="caution">
    <text evidence="3">The sequence shown here is derived from an EMBL/GenBank/DDBJ whole genome shotgun (WGS) entry which is preliminary data.</text>
</comment>
<dbReference type="InterPro" id="IPR003676">
    <property type="entry name" value="SAUR_fam"/>
</dbReference>
<dbReference type="PANTHER" id="PTHR31374">
    <property type="entry name" value="AUXIN-INDUCED PROTEIN-LIKE-RELATED"/>
    <property type="match status" value="1"/>
</dbReference>
<gene>
    <name evidence="3" type="ORF">CTI12_AA306440</name>
</gene>
<evidence type="ECO:0000313" key="4">
    <source>
        <dbReference type="Proteomes" id="UP000245207"/>
    </source>
</evidence>
<dbReference type="Proteomes" id="UP000245207">
    <property type="component" value="Unassembled WGS sequence"/>
</dbReference>
<evidence type="ECO:0000256" key="1">
    <source>
        <dbReference type="ARBA" id="ARBA00006974"/>
    </source>
</evidence>
<dbReference type="GO" id="GO:0009733">
    <property type="term" value="P:response to auxin"/>
    <property type="evidence" value="ECO:0007669"/>
    <property type="project" value="InterPro"/>
</dbReference>
<organism evidence="3 4">
    <name type="scientific">Artemisia annua</name>
    <name type="common">Sweet wormwood</name>
    <dbReference type="NCBI Taxonomy" id="35608"/>
    <lineage>
        <taxon>Eukaryota</taxon>
        <taxon>Viridiplantae</taxon>
        <taxon>Streptophyta</taxon>
        <taxon>Embryophyta</taxon>
        <taxon>Tracheophyta</taxon>
        <taxon>Spermatophyta</taxon>
        <taxon>Magnoliopsida</taxon>
        <taxon>eudicotyledons</taxon>
        <taxon>Gunneridae</taxon>
        <taxon>Pentapetalae</taxon>
        <taxon>asterids</taxon>
        <taxon>campanulids</taxon>
        <taxon>Asterales</taxon>
        <taxon>Asteraceae</taxon>
        <taxon>Asteroideae</taxon>
        <taxon>Anthemideae</taxon>
        <taxon>Artemisiinae</taxon>
        <taxon>Artemisia</taxon>
    </lineage>
</organism>
<proteinExistence type="inferred from homology"/>
<dbReference type="AlphaFoldDB" id="A0A2U1N550"/>
<dbReference type="Pfam" id="PF02519">
    <property type="entry name" value="Auxin_inducible"/>
    <property type="match status" value="2"/>
</dbReference>
<accession>A0A2U1N550</accession>
<evidence type="ECO:0000313" key="3">
    <source>
        <dbReference type="EMBL" id="PWA68648.1"/>
    </source>
</evidence>
<evidence type="ECO:0000256" key="2">
    <source>
        <dbReference type="SAM" id="MobiDB-lite"/>
    </source>
</evidence>
<dbReference type="OrthoDB" id="625231at2759"/>
<dbReference type="EMBL" id="PKPP01003589">
    <property type="protein sequence ID" value="PWA68648.1"/>
    <property type="molecule type" value="Genomic_DNA"/>
</dbReference>
<protein>
    <submittedName>
        <fullName evidence="3">Auxin-induced protein 6B</fullName>
    </submittedName>
</protein>
<sequence length="188" mass="21048">MGSKHLIHLPSIGQSSHGKKQAVPKGCLAVKVGQGDDQQRFVVPVTYFNHPLFMQLLKEAEKEFGFAQKELTYPFTHLLVAFREIKAKKHNMGSKHLIHLPSIGQSSHGKKQAVPKGCLAVKVGQGDDQQRFVVPVTYFNHPLFMQLLKEAEKEFGFAQKVLSSNMPLQSKHGCNEHIIINSIDIKDL</sequence>
<name>A0A2U1N550_ARTAN</name>
<reference evidence="3 4" key="1">
    <citation type="journal article" date="2018" name="Mol. Plant">
        <title>The genome of Artemisia annua provides insight into the evolution of Asteraceae family and artemisinin biosynthesis.</title>
        <authorList>
            <person name="Shen Q."/>
            <person name="Zhang L."/>
            <person name="Liao Z."/>
            <person name="Wang S."/>
            <person name="Yan T."/>
            <person name="Shi P."/>
            <person name="Liu M."/>
            <person name="Fu X."/>
            <person name="Pan Q."/>
            <person name="Wang Y."/>
            <person name="Lv Z."/>
            <person name="Lu X."/>
            <person name="Zhang F."/>
            <person name="Jiang W."/>
            <person name="Ma Y."/>
            <person name="Chen M."/>
            <person name="Hao X."/>
            <person name="Li L."/>
            <person name="Tang Y."/>
            <person name="Lv G."/>
            <person name="Zhou Y."/>
            <person name="Sun X."/>
            <person name="Brodelius P.E."/>
            <person name="Rose J.K.C."/>
            <person name="Tang K."/>
        </authorList>
    </citation>
    <scope>NUCLEOTIDE SEQUENCE [LARGE SCALE GENOMIC DNA]</scope>
    <source>
        <strain evidence="4">cv. Huhao1</strain>
        <tissue evidence="3">Leaf</tissue>
    </source>
</reference>
<keyword evidence="4" id="KW-1185">Reference proteome</keyword>
<comment type="similarity">
    <text evidence="1">Belongs to the ARG7 family.</text>
</comment>
<dbReference type="PANTHER" id="PTHR31374:SF29">
    <property type="entry name" value="SAUR-LIKE AUXIN-RESPONSIVE PROTEIN FAMILY"/>
    <property type="match status" value="1"/>
</dbReference>